<gene>
    <name evidence="1" type="ORF">NCTC11085_02315</name>
</gene>
<evidence type="ECO:0000313" key="2">
    <source>
        <dbReference type="Proteomes" id="UP000249623"/>
    </source>
</evidence>
<reference evidence="1 2" key="1">
    <citation type="submission" date="2018-06" db="EMBL/GenBank/DDBJ databases">
        <authorList>
            <consortium name="Pathogen Informatics"/>
            <person name="Doyle S."/>
        </authorList>
    </citation>
    <scope>NUCLEOTIDE SEQUENCE [LARGE SCALE GENOMIC DNA]</scope>
    <source>
        <strain evidence="1 2">NCTC11085</strain>
    </source>
</reference>
<dbReference type="AlphaFoldDB" id="A0A2X3VWB9"/>
<evidence type="ECO:0008006" key="3">
    <source>
        <dbReference type="Google" id="ProtNLM"/>
    </source>
</evidence>
<evidence type="ECO:0000313" key="1">
    <source>
        <dbReference type="EMBL" id="SQF36536.1"/>
    </source>
</evidence>
<dbReference type="Proteomes" id="UP000249623">
    <property type="component" value="Chromosome 1"/>
</dbReference>
<accession>A0A2X3VWB9</accession>
<dbReference type="EMBL" id="LS483346">
    <property type="protein sequence ID" value="SQF36536.1"/>
    <property type="molecule type" value="Genomic_DNA"/>
</dbReference>
<dbReference type="RefSeq" id="WP_002927304.1">
    <property type="nucleotide sequence ID" value="NZ_CP071430.1"/>
</dbReference>
<proteinExistence type="predicted"/>
<name>A0A2X3VWB9_STRSA</name>
<protein>
    <recommendedName>
        <fullName evidence="3">LXG domain-containing protein</fullName>
    </recommendedName>
</protein>
<organism evidence="1 2">
    <name type="scientific">Streptococcus sanguinis</name>
    <dbReference type="NCBI Taxonomy" id="1305"/>
    <lineage>
        <taxon>Bacteria</taxon>
        <taxon>Bacillati</taxon>
        <taxon>Bacillota</taxon>
        <taxon>Bacilli</taxon>
        <taxon>Lactobacillales</taxon>
        <taxon>Streptococcaceae</taxon>
        <taxon>Streptococcus</taxon>
    </lineage>
</organism>
<sequence length="724" mass="79742">MSKVTVARIPDIDRYAGGVKNIANTYKSTLATANQQLVVKSKGQKADAVNKYLEKLNILQSQIFTHFPHEIGNFGTKVKNYADDLTGLGFENLVWSLDGGSGADGVATKLKGEQSKEVEAISQGFQSVLNTATDLLDQDRINLTDDITKTKQGLEDSAKQRTTTDGSIQTSYEVFKSSMQSAEELFKGFEGIITNAQALTTLSVDKVLSMIHNNQLKATDMGILDAVQDTGDAAVVEAIYASKNKFESLGDIDATNVSDAMSMVIFKEVTGRAMQPGESLEDLETFIYRVSFQDKDKASIYMEKLTKAGDKIGLLMIGQGLEEQAKFPENPTEENLLRYSQEWQNSQAKLQEINNRLNRTAALTSLFEGLYAYEIGGVWTGSREYKHRSANMFKKGSLKFTNDNQMEFVLEETNDGNTSKVTTINTYHYADENGVQGDKALQNLQGLKAERDKALLNFVTDIAKSASVFAPTPVSVGIAVASDLARLSYSTNMSTGARTVTNFKDLIENKNAKNSFGFSGNTARALFDYIDTSQKLNAKEQENLSGLNGTLFGVGGNSAEINGKTISVRYAPAFDLQSAMEVKDIQESGYRAHFFRQKMGDHLYGSTEEIKEAIGDGKSEDAIKYLNDYIDKMKTSRSGGQLASNVRQLLEGGGERDFKIVNSLEPSSNPSDMTEITTKEYWEGIKKATRQDELGTYFGKDPSKFLSKLHEDYDQLLDSSATKK</sequence>